<dbReference type="WBParaSite" id="jg15898">
    <property type="protein sequence ID" value="jg15898"/>
    <property type="gene ID" value="jg15898"/>
</dbReference>
<dbReference type="PANTHER" id="PTHR47163:SF2">
    <property type="entry name" value="SI:DKEY-17M8.2"/>
    <property type="match status" value="1"/>
</dbReference>
<name>A0A915D6G9_9BILA</name>
<keyword evidence="1" id="KW-1185">Reference proteome</keyword>
<accession>A0A915D6G9</accession>
<dbReference type="AlphaFoldDB" id="A0A915D6G9"/>
<protein>
    <submittedName>
        <fullName evidence="2">Transposase</fullName>
    </submittedName>
</protein>
<evidence type="ECO:0000313" key="1">
    <source>
        <dbReference type="Proteomes" id="UP000887574"/>
    </source>
</evidence>
<sequence length="187" mass="21971">MARRRFLDTLERPDFAALRLKEVFSYDTEQSLKFFVGLSVIRNEALCDICASSMMVEKNAARIDGIQWRCRKQRKMCSRKSIRSASFFFNSHLRLESWLLIFYMWANDYSNQQIVKETGLSAKHTCDWLNLCRKVCQNYCHNQPKLGGLGRFVEIDEASICKRKYNRGRFRRGLTQWVFGGIERGEG</sequence>
<proteinExistence type="predicted"/>
<dbReference type="InterPro" id="IPR053164">
    <property type="entry name" value="IS1016-like_transposase"/>
</dbReference>
<reference evidence="2" key="1">
    <citation type="submission" date="2022-11" db="UniProtKB">
        <authorList>
            <consortium name="WormBaseParasite"/>
        </authorList>
    </citation>
    <scope>IDENTIFICATION</scope>
</reference>
<evidence type="ECO:0000313" key="2">
    <source>
        <dbReference type="WBParaSite" id="jg15898"/>
    </source>
</evidence>
<dbReference type="Proteomes" id="UP000887574">
    <property type="component" value="Unplaced"/>
</dbReference>
<organism evidence="1 2">
    <name type="scientific">Ditylenchus dipsaci</name>
    <dbReference type="NCBI Taxonomy" id="166011"/>
    <lineage>
        <taxon>Eukaryota</taxon>
        <taxon>Metazoa</taxon>
        <taxon>Ecdysozoa</taxon>
        <taxon>Nematoda</taxon>
        <taxon>Chromadorea</taxon>
        <taxon>Rhabditida</taxon>
        <taxon>Tylenchina</taxon>
        <taxon>Tylenchomorpha</taxon>
        <taxon>Sphaerularioidea</taxon>
        <taxon>Anguinidae</taxon>
        <taxon>Anguininae</taxon>
        <taxon>Ditylenchus</taxon>
    </lineage>
</organism>
<dbReference type="PANTHER" id="PTHR47163">
    <property type="entry name" value="DDE_TNP_IS1595 DOMAIN-CONTAINING PROTEIN"/>
    <property type="match status" value="1"/>
</dbReference>